<protein>
    <submittedName>
        <fullName evidence="1">Uncharacterized protein</fullName>
    </submittedName>
</protein>
<reference evidence="1" key="2">
    <citation type="journal article" date="2023" name="Science">
        <title>Genomic signatures of disease resistance in endangered staghorn corals.</title>
        <authorList>
            <person name="Vollmer S.V."/>
            <person name="Selwyn J.D."/>
            <person name="Despard B.A."/>
            <person name="Roesel C.L."/>
        </authorList>
    </citation>
    <scope>NUCLEOTIDE SEQUENCE</scope>
    <source>
        <strain evidence="1">K2</strain>
    </source>
</reference>
<comment type="caution">
    <text evidence="1">The sequence shown here is derived from an EMBL/GenBank/DDBJ whole genome shotgun (WGS) entry which is preliminary data.</text>
</comment>
<evidence type="ECO:0000313" key="2">
    <source>
        <dbReference type="Proteomes" id="UP001249851"/>
    </source>
</evidence>
<sequence length="81" mass="9428">MCMPISCPEDPLIPNRLMDVSGTRDCECYFFIEGDQLLNASMVARETKKDSVLCKVLHFTQHSWPERPEPLFQPYHNKRGE</sequence>
<name>A0AAD9QNF6_ACRCE</name>
<dbReference type="Proteomes" id="UP001249851">
    <property type="component" value="Unassembled WGS sequence"/>
</dbReference>
<dbReference type="EMBL" id="JARQWQ010000022">
    <property type="protein sequence ID" value="KAK2564488.1"/>
    <property type="molecule type" value="Genomic_DNA"/>
</dbReference>
<accession>A0AAD9QNF6</accession>
<proteinExistence type="predicted"/>
<organism evidence="1 2">
    <name type="scientific">Acropora cervicornis</name>
    <name type="common">Staghorn coral</name>
    <dbReference type="NCBI Taxonomy" id="6130"/>
    <lineage>
        <taxon>Eukaryota</taxon>
        <taxon>Metazoa</taxon>
        <taxon>Cnidaria</taxon>
        <taxon>Anthozoa</taxon>
        <taxon>Hexacorallia</taxon>
        <taxon>Scleractinia</taxon>
        <taxon>Astrocoeniina</taxon>
        <taxon>Acroporidae</taxon>
        <taxon>Acropora</taxon>
    </lineage>
</organism>
<dbReference type="AlphaFoldDB" id="A0AAD9QNF6"/>
<reference evidence="1" key="1">
    <citation type="journal article" date="2023" name="G3 (Bethesda)">
        <title>Whole genome assembly and annotation of the endangered Caribbean coral Acropora cervicornis.</title>
        <authorList>
            <person name="Selwyn J.D."/>
            <person name="Vollmer S.V."/>
        </authorList>
    </citation>
    <scope>NUCLEOTIDE SEQUENCE</scope>
    <source>
        <strain evidence="1">K2</strain>
    </source>
</reference>
<keyword evidence="2" id="KW-1185">Reference proteome</keyword>
<gene>
    <name evidence="1" type="ORF">P5673_011930</name>
</gene>
<evidence type="ECO:0000313" key="1">
    <source>
        <dbReference type="EMBL" id="KAK2564488.1"/>
    </source>
</evidence>